<name>A0AAF3EWA6_9BILA</name>
<feature type="domain" description="C2H2-type" evidence="6">
    <location>
        <begin position="242"/>
        <end position="265"/>
    </location>
</feature>
<dbReference type="PANTHER" id="PTHR24403">
    <property type="entry name" value="ZINC FINGER PROTEIN"/>
    <property type="match status" value="1"/>
</dbReference>
<feature type="domain" description="C2H2-type" evidence="6">
    <location>
        <begin position="213"/>
        <end position="236"/>
    </location>
</feature>
<accession>A0AAF3EWA6</accession>
<dbReference type="GO" id="GO:0008270">
    <property type="term" value="F:zinc ion binding"/>
    <property type="evidence" value="ECO:0007669"/>
    <property type="project" value="UniProtKB-KW"/>
</dbReference>
<feature type="domain" description="C2H2-type" evidence="6">
    <location>
        <begin position="373"/>
        <end position="396"/>
    </location>
</feature>
<dbReference type="AlphaFoldDB" id="A0AAF3EWA6"/>
<dbReference type="SMART" id="SM00355">
    <property type="entry name" value="ZnF_C2H2"/>
    <property type="match status" value="4"/>
</dbReference>
<evidence type="ECO:0000256" key="2">
    <source>
        <dbReference type="ARBA" id="ARBA00022737"/>
    </source>
</evidence>
<dbReference type="Proteomes" id="UP000887575">
    <property type="component" value="Unassembled WGS sequence"/>
</dbReference>
<sequence>MDLNTYWALAQSGLLQQQIEKQQTAQKMPSPLPTPQLTPQLYAQMLYQQLIYQQFQQQQQQAALSAQPKDLSPGFPLLSLNLLSTPSTSISPAGASTSTQNNNHLPIIQKPIPIKATSPILQLTLAHVKEETSQLPAFTPEATPSPVEETSRPSPPASTSSARHSQEDEEDDEEMYIDVEDIEDKESGKNKRKAHIEFYRKVKALRHRNEKRLQCAKCDELVINNDATVTEHVQAHAHPVSFRCLVCGWEASVRTSMYAHMNEKHPKKRLEVAPPKKATPPNEIIREKFAIPCKQPTSFSDRRDMTKLCAMIGECFPKAGPKIVRQSLAGYVDQLVKEFSSRGIDKAKCKLCEKWIPVDKAIITKHIHSHPAYRCKTCRFTSTTSEEQTEHLLRQHNISDPKLSIHFNQCTAAEALSKTFQRSFGDLLP</sequence>
<keyword evidence="7" id="KW-1185">Reference proteome</keyword>
<evidence type="ECO:0000256" key="4">
    <source>
        <dbReference type="ARBA" id="ARBA00022833"/>
    </source>
</evidence>
<evidence type="ECO:0000256" key="3">
    <source>
        <dbReference type="ARBA" id="ARBA00022771"/>
    </source>
</evidence>
<feature type="domain" description="C2H2-type" evidence="6">
    <location>
        <begin position="347"/>
        <end position="370"/>
    </location>
</feature>
<organism evidence="7 8">
    <name type="scientific">Mesorhabditis belari</name>
    <dbReference type="NCBI Taxonomy" id="2138241"/>
    <lineage>
        <taxon>Eukaryota</taxon>
        <taxon>Metazoa</taxon>
        <taxon>Ecdysozoa</taxon>
        <taxon>Nematoda</taxon>
        <taxon>Chromadorea</taxon>
        <taxon>Rhabditida</taxon>
        <taxon>Rhabditina</taxon>
        <taxon>Rhabditomorpha</taxon>
        <taxon>Rhabditoidea</taxon>
        <taxon>Rhabditidae</taxon>
        <taxon>Mesorhabditinae</taxon>
        <taxon>Mesorhabditis</taxon>
    </lineage>
</organism>
<dbReference type="Gene3D" id="3.30.160.60">
    <property type="entry name" value="Classic Zinc Finger"/>
    <property type="match status" value="1"/>
</dbReference>
<protein>
    <submittedName>
        <fullName evidence="8">C2H2-type domain-containing protein</fullName>
    </submittedName>
</protein>
<proteinExistence type="predicted"/>
<keyword evidence="4" id="KW-0862">Zinc</keyword>
<feature type="region of interest" description="Disordered" evidence="5">
    <location>
        <begin position="136"/>
        <end position="191"/>
    </location>
</feature>
<keyword evidence="2" id="KW-0677">Repeat</keyword>
<reference evidence="8" key="1">
    <citation type="submission" date="2024-02" db="UniProtKB">
        <authorList>
            <consortium name="WormBaseParasite"/>
        </authorList>
    </citation>
    <scope>IDENTIFICATION</scope>
</reference>
<dbReference type="GO" id="GO:0045944">
    <property type="term" value="P:positive regulation of transcription by RNA polymerase II"/>
    <property type="evidence" value="ECO:0007669"/>
    <property type="project" value="TreeGrafter"/>
</dbReference>
<keyword evidence="1" id="KW-0479">Metal-binding</keyword>
<evidence type="ECO:0000256" key="1">
    <source>
        <dbReference type="ARBA" id="ARBA00022723"/>
    </source>
</evidence>
<keyword evidence="3" id="KW-0863">Zinc-finger</keyword>
<dbReference type="PANTHER" id="PTHR24403:SF86">
    <property type="entry name" value="C2H2-TYPE DOMAIN-CONTAINING PROTEIN"/>
    <property type="match status" value="1"/>
</dbReference>
<dbReference type="GO" id="GO:0005634">
    <property type="term" value="C:nucleus"/>
    <property type="evidence" value="ECO:0007669"/>
    <property type="project" value="TreeGrafter"/>
</dbReference>
<dbReference type="WBParaSite" id="MBELARI_LOCUS17848">
    <property type="protein sequence ID" value="MBELARI_LOCUS17848"/>
    <property type="gene ID" value="MBELARI_LOCUS17848"/>
</dbReference>
<dbReference type="InterPro" id="IPR050688">
    <property type="entry name" value="Zinc_finger/UBP_domain"/>
</dbReference>
<evidence type="ECO:0000313" key="8">
    <source>
        <dbReference type="WBParaSite" id="MBELARI_LOCUS17848"/>
    </source>
</evidence>
<dbReference type="InterPro" id="IPR013087">
    <property type="entry name" value="Znf_C2H2_type"/>
</dbReference>
<evidence type="ECO:0000256" key="5">
    <source>
        <dbReference type="SAM" id="MobiDB-lite"/>
    </source>
</evidence>
<evidence type="ECO:0000259" key="6">
    <source>
        <dbReference type="SMART" id="SM00355"/>
    </source>
</evidence>
<feature type="compositionally biased region" description="Acidic residues" evidence="5">
    <location>
        <begin position="167"/>
        <end position="184"/>
    </location>
</feature>
<evidence type="ECO:0000313" key="7">
    <source>
        <dbReference type="Proteomes" id="UP000887575"/>
    </source>
</evidence>